<dbReference type="Pfam" id="PF26002">
    <property type="entry name" value="Beta-barrel_AprE"/>
    <property type="match status" value="1"/>
</dbReference>
<dbReference type="NCBIfam" id="TIGR01843">
    <property type="entry name" value="type_I_hlyD"/>
    <property type="match status" value="1"/>
</dbReference>
<evidence type="ECO:0000259" key="11">
    <source>
        <dbReference type="Pfam" id="PF25994"/>
    </source>
</evidence>
<dbReference type="PANTHER" id="PTHR30386">
    <property type="entry name" value="MEMBRANE FUSION SUBUNIT OF EMRAB-TOLC MULTIDRUG EFFLUX PUMP"/>
    <property type="match status" value="1"/>
</dbReference>
<evidence type="ECO:0000256" key="10">
    <source>
        <dbReference type="SAM" id="Coils"/>
    </source>
</evidence>
<name>A0A1N7QGS7_9RHOB</name>
<keyword evidence="7 9" id="KW-1133">Transmembrane helix</keyword>
<keyword evidence="8 9" id="KW-0472">Membrane</keyword>
<dbReference type="Gene3D" id="2.40.30.170">
    <property type="match status" value="1"/>
</dbReference>
<evidence type="ECO:0000256" key="4">
    <source>
        <dbReference type="ARBA" id="ARBA00022475"/>
    </source>
</evidence>
<feature type="domain" description="AprE-like beta-barrel" evidence="12">
    <location>
        <begin position="327"/>
        <end position="413"/>
    </location>
</feature>
<dbReference type="RefSeq" id="WP_076533908.1">
    <property type="nucleotide sequence ID" value="NZ_BMEH01000011.1"/>
</dbReference>
<evidence type="ECO:0000256" key="2">
    <source>
        <dbReference type="ARBA" id="ARBA00009477"/>
    </source>
</evidence>
<keyword evidence="10" id="KW-0175">Coiled coil</keyword>
<evidence type="ECO:0000256" key="7">
    <source>
        <dbReference type="ARBA" id="ARBA00022989"/>
    </source>
</evidence>
<sequence>MTRQTAPAPVLKDGLRSTVVAALVATGLLFGVLLVWASQTMINGAVIAAGQVVVHGKPKVVQTVDGGEIAEIAVRNGERVQAGQVLVRLDPTMPRINLEMATGRLAEALARRARLESEQLGLPAPLFRYPDLPFPLPELTRQEAGQRQIFLARAEVLRGQREQMVERLGQLASQIVGMEAQIAARRDQLASLEDDLDKLSRLRAQGLVRQGQISELQRAVSDMHAQISVLGADLARSVNTRRDIELETLQAERSFQEEVVTELRSVTALIDELTLEIVTRQAQLKRIEIRAPTDGTVHQLQATTTGGVLAQGATVVEILPLEEGMAFELRVEPRSVSQVYPGQPATVVMAAFNSRTTPRLEGQVVSVSPAAITDPATRQSYYLVELTIPPQELARLGAVDLAPGMPVEAFMGTAERSVWSYLVEPLAAQLRRAFREA</sequence>
<gene>
    <name evidence="13" type="ORF">SAMN05421774_11114</name>
</gene>
<comment type="similarity">
    <text evidence="2 9">Belongs to the membrane fusion protein (MFP) (TC 8.A.1) family.</text>
</comment>
<dbReference type="STRING" id="1086013.SAMN05421774_11114"/>
<evidence type="ECO:0000256" key="5">
    <source>
        <dbReference type="ARBA" id="ARBA00022519"/>
    </source>
</evidence>
<dbReference type="Pfam" id="PF25994">
    <property type="entry name" value="HH_AprE"/>
    <property type="match status" value="1"/>
</dbReference>
<comment type="subcellular location">
    <subcellularLocation>
        <location evidence="1 9">Cell inner membrane</location>
        <topology evidence="1 9">Single-pass membrane protein</topology>
    </subcellularLocation>
</comment>
<dbReference type="Proteomes" id="UP000186141">
    <property type="component" value="Unassembled WGS sequence"/>
</dbReference>
<dbReference type="AlphaFoldDB" id="A0A1N7QGS7"/>
<keyword evidence="6 9" id="KW-0812">Transmembrane</keyword>
<evidence type="ECO:0000313" key="13">
    <source>
        <dbReference type="EMBL" id="SIT22073.1"/>
    </source>
</evidence>
<evidence type="ECO:0000256" key="3">
    <source>
        <dbReference type="ARBA" id="ARBA00022448"/>
    </source>
</evidence>
<dbReference type="Gene3D" id="2.40.50.100">
    <property type="match status" value="1"/>
</dbReference>
<dbReference type="GO" id="GO:0015031">
    <property type="term" value="P:protein transport"/>
    <property type="evidence" value="ECO:0007669"/>
    <property type="project" value="InterPro"/>
</dbReference>
<dbReference type="InterPro" id="IPR010129">
    <property type="entry name" value="T1SS_HlyD"/>
</dbReference>
<feature type="domain" description="AprE-like long alpha-helical hairpin" evidence="11">
    <location>
        <begin position="95"/>
        <end position="281"/>
    </location>
</feature>
<dbReference type="GO" id="GO:0005886">
    <property type="term" value="C:plasma membrane"/>
    <property type="evidence" value="ECO:0007669"/>
    <property type="project" value="UniProtKB-SubCell"/>
</dbReference>
<evidence type="ECO:0000256" key="9">
    <source>
        <dbReference type="RuleBase" id="RU365093"/>
    </source>
</evidence>
<dbReference type="OrthoDB" id="9810980at2"/>
<evidence type="ECO:0000313" key="14">
    <source>
        <dbReference type="Proteomes" id="UP000186141"/>
    </source>
</evidence>
<keyword evidence="5 9" id="KW-0997">Cell inner membrane</keyword>
<keyword evidence="14" id="KW-1185">Reference proteome</keyword>
<dbReference type="InterPro" id="IPR058781">
    <property type="entry name" value="HH_AprE-like"/>
</dbReference>
<dbReference type="PANTHER" id="PTHR30386:SF17">
    <property type="entry name" value="ALKALINE PROTEASE SECRETION PROTEIN APRE"/>
    <property type="match status" value="1"/>
</dbReference>
<feature type="transmembrane region" description="Helical" evidence="9">
    <location>
        <begin position="20"/>
        <end position="37"/>
    </location>
</feature>
<dbReference type="EMBL" id="FTOT01000011">
    <property type="protein sequence ID" value="SIT22073.1"/>
    <property type="molecule type" value="Genomic_DNA"/>
</dbReference>
<proteinExistence type="inferred from homology"/>
<reference evidence="13 14" key="1">
    <citation type="submission" date="2017-01" db="EMBL/GenBank/DDBJ databases">
        <authorList>
            <person name="Mah S.A."/>
            <person name="Swanson W.J."/>
            <person name="Moy G.W."/>
            <person name="Vacquier V.D."/>
        </authorList>
    </citation>
    <scope>NUCLEOTIDE SEQUENCE [LARGE SCALE GENOMIC DNA]</scope>
    <source>
        <strain evidence="13 14">DSM 26375</strain>
    </source>
</reference>
<evidence type="ECO:0000256" key="8">
    <source>
        <dbReference type="ARBA" id="ARBA00023136"/>
    </source>
</evidence>
<keyword evidence="4 9" id="KW-1003">Cell membrane</keyword>
<dbReference type="PRINTS" id="PR01490">
    <property type="entry name" value="RTXTOXIND"/>
</dbReference>
<evidence type="ECO:0000259" key="12">
    <source>
        <dbReference type="Pfam" id="PF26002"/>
    </source>
</evidence>
<protein>
    <recommendedName>
        <fullName evidence="9">Membrane fusion protein (MFP) family protein</fullName>
    </recommendedName>
</protein>
<organism evidence="13 14">
    <name type="scientific">Gemmobacter megaterium</name>
    <dbReference type="NCBI Taxonomy" id="1086013"/>
    <lineage>
        <taxon>Bacteria</taxon>
        <taxon>Pseudomonadati</taxon>
        <taxon>Pseudomonadota</taxon>
        <taxon>Alphaproteobacteria</taxon>
        <taxon>Rhodobacterales</taxon>
        <taxon>Paracoccaceae</taxon>
        <taxon>Gemmobacter</taxon>
    </lineage>
</organism>
<dbReference type="InterPro" id="IPR050739">
    <property type="entry name" value="MFP"/>
</dbReference>
<evidence type="ECO:0000256" key="6">
    <source>
        <dbReference type="ARBA" id="ARBA00022692"/>
    </source>
</evidence>
<accession>A0A1N7QGS7</accession>
<keyword evidence="3 9" id="KW-0813">Transport</keyword>
<dbReference type="InterPro" id="IPR058982">
    <property type="entry name" value="Beta-barrel_AprE"/>
</dbReference>
<feature type="coiled-coil region" evidence="10">
    <location>
        <begin position="175"/>
        <end position="202"/>
    </location>
</feature>
<evidence type="ECO:0000256" key="1">
    <source>
        <dbReference type="ARBA" id="ARBA00004377"/>
    </source>
</evidence>